<accession>A0AAE3DDB8</accession>
<comment type="caution">
    <text evidence="1">The sequence shown here is derived from an EMBL/GenBank/DDBJ whole genome shotgun (WGS) entry which is preliminary data.</text>
</comment>
<dbReference type="AlphaFoldDB" id="A0AAE3DDB8"/>
<dbReference type="Pfam" id="PF13692">
    <property type="entry name" value="Glyco_trans_1_4"/>
    <property type="match status" value="1"/>
</dbReference>
<dbReference type="PANTHER" id="PTHR45947:SF3">
    <property type="entry name" value="SULFOQUINOVOSYL TRANSFERASE SQD2"/>
    <property type="match status" value="1"/>
</dbReference>
<dbReference type="Gene3D" id="3.40.50.2000">
    <property type="entry name" value="Glycogen Phosphorylase B"/>
    <property type="match status" value="2"/>
</dbReference>
<sequence>MIRVLHSVSYMHRAGVETFLMNYYRHIDRTVVQFDFLCNKKLSGDYDEEIQRLGGRIFYRPGSDLLCEQDYVSFWEDFLKVHPEISIIHTHNGAKQYYPLQGAMKAGFPIRIAHAHSTGFVPDDKHEHRLALIKLLPQTATHYFGCSDMAGRFFFGDDCWGEKGTLIRNAIPSAAFVWNPSIRRHMRAKLNIEGCFVIGHVGRFQEQKNHLRLLEIFKEVHDKKRNAKLLLIGNGKLLPTIINRVGELGISDAVLLVGEQANMPYWYQAMDVFVMPSLFEGLTLSGVEAQAAGLPCVFSDAVSRETQMTDPVQFISLEDSNAHWAETILKYVTYPRIDTSALIEKAGYNIFIEAKRLQTIYLNLLSQNDKEN</sequence>
<dbReference type="GO" id="GO:0016757">
    <property type="term" value="F:glycosyltransferase activity"/>
    <property type="evidence" value="ECO:0007669"/>
    <property type="project" value="TreeGrafter"/>
</dbReference>
<dbReference type="CDD" id="cd03812">
    <property type="entry name" value="GT4_CapH-like"/>
    <property type="match status" value="1"/>
</dbReference>
<protein>
    <submittedName>
        <fullName evidence="1">Glycosyltransferase family 1 protein</fullName>
    </submittedName>
</protein>
<organism evidence="1 2">
    <name type="scientific">Brotocaccenecus cirricatena</name>
    <dbReference type="NCBI Taxonomy" id="3064195"/>
    <lineage>
        <taxon>Bacteria</taxon>
        <taxon>Bacillati</taxon>
        <taxon>Bacillota</taxon>
        <taxon>Clostridia</taxon>
        <taxon>Eubacteriales</taxon>
        <taxon>Oscillospiraceae</taxon>
        <taxon>Brotocaccenecus</taxon>
    </lineage>
</organism>
<dbReference type="InterPro" id="IPR050194">
    <property type="entry name" value="Glycosyltransferase_grp1"/>
</dbReference>
<dbReference type="EMBL" id="JAJEPW010000008">
    <property type="protein sequence ID" value="MCC2128782.1"/>
    <property type="molecule type" value="Genomic_DNA"/>
</dbReference>
<keyword evidence="2" id="KW-1185">Reference proteome</keyword>
<evidence type="ECO:0000313" key="2">
    <source>
        <dbReference type="Proteomes" id="UP001199319"/>
    </source>
</evidence>
<proteinExistence type="predicted"/>
<reference evidence="1" key="1">
    <citation type="submission" date="2021-10" db="EMBL/GenBank/DDBJ databases">
        <title>Anaerobic single-cell dispensing facilitates the cultivation of human gut bacteria.</title>
        <authorList>
            <person name="Afrizal A."/>
        </authorList>
    </citation>
    <scope>NUCLEOTIDE SEQUENCE</scope>
    <source>
        <strain evidence="1">CLA-AA-H272</strain>
    </source>
</reference>
<dbReference type="PANTHER" id="PTHR45947">
    <property type="entry name" value="SULFOQUINOVOSYL TRANSFERASE SQD2"/>
    <property type="match status" value="1"/>
</dbReference>
<gene>
    <name evidence="1" type="ORF">LKD37_04470</name>
</gene>
<dbReference type="RefSeq" id="WP_302928090.1">
    <property type="nucleotide sequence ID" value="NZ_JAJEPW010000008.1"/>
</dbReference>
<evidence type="ECO:0000313" key="1">
    <source>
        <dbReference type="EMBL" id="MCC2128782.1"/>
    </source>
</evidence>
<dbReference type="SUPFAM" id="SSF53756">
    <property type="entry name" value="UDP-Glycosyltransferase/glycogen phosphorylase"/>
    <property type="match status" value="1"/>
</dbReference>
<dbReference type="Proteomes" id="UP001199319">
    <property type="component" value="Unassembled WGS sequence"/>
</dbReference>
<name>A0AAE3DDB8_9FIRM</name>